<feature type="compositionally biased region" description="Low complexity" evidence="7">
    <location>
        <begin position="35"/>
        <end position="44"/>
    </location>
</feature>
<dbReference type="InterPro" id="IPR000209">
    <property type="entry name" value="Peptidase_S8/S53_dom"/>
</dbReference>
<dbReference type="AlphaFoldDB" id="A0A9P4J475"/>
<dbReference type="GO" id="GO:0004252">
    <property type="term" value="F:serine-type endopeptidase activity"/>
    <property type="evidence" value="ECO:0007669"/>
    <property type="project" value="UniProtKB-UniRule"/>
</dbReference>
<keyword evidence="3" id="KW-0732">Signal</keyword>
<evidence type="ECO:0000256" key="3">
    <source>
        <dbReference type="ARBA" id="ARBA00022729"/>
    </source>
</evidence>
<feature type="domain" description="Peptidase S8/S53" evidence="8">
    <location>
        <begin position="133"/>
        <end position="338"/>
    </location>
</feature>
<dbReference type="Proteomes" id="UP000799439">
    <property type="component" value="Unassembled WGS sequence"/>
</dbReference>
<dbReference type="PANTHER" id="PTHR43806">
    <property type="entry name" value="PEPTIDASE S8"/>
    <property type="match status" value="1"/>
</dbReference>
<keyword evidence="4 6" id="KW-0378">Hydrolase</keyword>
<dbReference type="InterPro" id="IPR050131">
    <property type="entry name" value="Peptidase_S8_subtilisin-like"/>
</dbReference>
<feature type="region of interest" description="Disordered" evidence="7">
    <location>
        <begin position="20"/>
        <end position="45"/>
    </location>
</feature>
<accession>A0A9P4J475</accession>
<dbReference type="PROSITE" id="PS51892">
    <property type="entry name" value="SUBTILASE"/>
    <property type="match status" value="1"/>
</dbReference>
<dbReference type="InterPro" id="IPR034193">
    <property type="entry name" value="PCSK9_ProteinaseK-like"/>
</dbReference>
<evidence type="ECO:0000313" key="11">
    <source>
        <dbReference type="Proteomes" id="UP000799439"/>
    </source>
</evidence>
<dbReference type="CDD" id="cd04077">
    <property type="entry name" value="Peptidases_S8_PCSK9_ProteinaseK_like"/>
    <property type="match status" value="1"/>
</dbReference>
<dbReference type="GO" id="GO:0006508">
    <property type="term" value="P:proteolysis"/>
    <property type="evidence" value="ECO:0007669"/>
    <property type="project" value="UniProtKB-KW"/>
</dbReference>
<proteinExistence type="inferred from homology"/>
<keyword evidence="11" id="KW-1185">Reference proteome</keyword>
<evidence type="ECO:0000256" key="1">
    <source>
        <dbReference type="ARBA" id="ARBA00011073"/>
    </source>
</evidence>
<dbReference type="OrthoDB" id="206201at2759"/>
<evidence type="ECO:0000256" key="7">
    <source>
        <dbReference type="SAM" id="MobiDB-lite"/>
    </source>
</evidence>
<gene>
    <name evidence="10" type="ORF">K461DRAFT_312374</name>
</gene>
<comment type="caution">
    <text evidence="10">The sequence shown here is derived from an EMBL/GenBank/DDBJ whole genome shotgun (WGS) entry which is preliminary data.</text>
</comment>
<dbReference type="PROSITE" id="PS00137">
    <property type="entry name" value="SUBTILASE_HIS"/>
    <property type="match status" value="1"/>
</dbReference>
<feature type="active site" description="Charge relay system" evidence="6">
    <location>
        <position position="323"/>
    </location>
</feature>
<evidence type="ECO:0000259" key="8">
    <source>
        <dbReference type="Pfam" id="PF00082"/>
    </source>
</evidence>
<dbReference type="PRINTS" id="PR00723">
    <property type="entry name" value="SUBTILISIN"/>
</dbReference>
<dbReference type="InterPro" id="IPR022398">
    <property type="entry name" value="Peptidase_S8_His-AS"/>
</dbReference>
<dbReference type="Pfam" id="PF05922">
    <property type="entry name" value="Inhibitor_I9"/>
    <property type="match status" value="1"/>
</dbReference>
<evidence type="ECO:0000256" key="2">
    <source>
        <dbReference type="ARBA" id="ARBA00022670"/>
    </source>
</evidence>
<dbReference type="SUPFAM" id="SSF54897">
    <property type="entry name" value="Protease propeptides/inhibitors"/>
    <property type="match status" value="1"/>
</dbReference>
<reference evidence="10" key="1">
    <citation type="journal article" date="2020" name="Stud. Mycol.">
        <title>101 Dothideomycetes genomes: a test case for predicting lifestyles and emergence of pathogens.</title>
        <authorList>
            <person name="Haridas S."/>
            <person name="Albert R."/>
            <person name="Binder M."/>
            <person name="Bloem J."/>
            <person name="Labutti K."/>
            <person name="Salamov A."/>
            <person name="Andreopoulos B."/>
            <person name="Baker S."/>
            <person name="Barry K."/>
            <person name="Bills G."/>
            <person name="Bluhm B."/>
            <person name="Cannon C."/>
            <person name="Castanera R."/>
            <person name="Culley D."/>
            <person name="Daum C."/>
            <person name="Ezra D."/>
            <person name="Gonzalez J."/>
            <person name="Henrissat B."/>
            <person name="Kuo A."/>
            <person name="Liang C."/>
            <person name="Lipzen A."/>
            <person name="Lutzoni F."/>
            <person name="Magnuson J."/>
            <person name="Mondo S."/>
            <person name="Nolan M."/>
            <person name="Ohm R."/>
            <person name="Pangilinan J."/>
            <person name="Park H.-J."/>
            <person name="Ramirez L."/>
            <person name="Alfaro M."/>
            <person name="Sun H."/>
            <person name="Tritt A."/>
            <person name="Yoshinaga Y."/>
            <person name="Zwiers L.-H."/>
            <person name="Turgeon B."/>
            <person name="Goodwin S."/>
            <person name="Spatafora J."/>
            <person name="Crous P."/>
            <person name="Grigoriev I."/>
        </authorList>
    </citation>
    <scope>NUCLEOTIDE SEQUENCE</scope>
    <source>
        <strain evidence="10">CBS 260.36</strain>
    </source>
</reference>
<feature type="domain" description="Inhibitor I9" evidence="9">
    <location>
        <begin position="36"/>
        <end position="92"/>
    </location>
</feature>
<dbReference type="PANTHER" id="PTHR43806:SF58">
    <property type="entry name" value="ALKALINE PROTEASE 1-RELATED"/>
    <property type="match status" value="1"/>
</dbReference>
<evidence type="ECO:0000313" key="10">
    <source>
        <dbReference type="EMBL" id="KAF2154494.1"/>
    </source>
</evidence>
<comment type="similarity">
    <text evidence="1 6">Belongs to the peptidase S8 family.</text>
</comment>
<evidence type="ECO:0000256" key="5">
    <source>
        <dbReference type="ARBA" id="ARBA00022825"/>
    </source>
</evidence>
<feature type="active site" description="Charge relay system" evidence="6">
    <location>
        <position position="135"/>
    </location>
</feature>
<protein>
    <submittedName>
        <fullName evidence="10">Alkaline protease</fullName>
    </submittedName>
</protein>
<dbReference type="Gene3D" id="3.40.50.200">
    <property type="entry name" value="Peptidase S8/S53 domain"/>
    <property type="match status" value="1"/>
</dbReference>
<dbReference type="Pfam" id="PF00082">
    <property type="entry name" value="Peptidase_S8"/>
    <property type="match status" value="1"/>
</dbReference>
<feature type="active site" description="Charge relay system" evidence="6">
    <location>
        <position position="167"/>
    </location>
</feature>
<dbReference type="SUPFAM" id="SSF52743">
    <property type="entry name" value="Subtilisin-like"/>
    <property type="match status" value="1"/>
</dbReference>
<keyword evidence="5 6" id="KW-0720">Serine protease</keyword>
<dbReference type="InterPro" id="IPR010259">
    <property type="entry name" value="S8pro/Inhibitor_I9"/>
</dbReference>
<evidence type="ECO:0000256" key="4">
    <source>
        <dbReference type="ARBA" id="ARBA00022801"/>
    </source>
</evidence>
<sequence length="378" mass="40353">MHGRVSGSLTQFQKSTMRHMASRDFKLPPTPKTLSSRAATSSTSDKQFEGVSHHYEMIGFHAYAGHFDASVITQLKGHADVANVEADQIWTTSAITEQQNTVYGLGLISHRGTDQPTVYAYDASAGRGTYGYVVDSGINDKHFEFGGRASLGYNAVKGAPGEDLDGHGTHVSGLMCSKTYGVAKQCNIVMVKVLDYGQGIMSEILDGYRWAVNDITRKRRQAKAVINVSISGGFSSAFNQAVNSAYDNGILTTISSGNNNKEASQRFPSRSIKAVIVGATGRDRTRAPFSNWGPAVNMFAPGVGITSTGRSGTRSAAKLTGTSMAAAYVAGIALYAKGMVRLPNAATTHSYLQRLATPRVVRDPKGSKNLFAYNGSGK</sequence>
<keyword evidence="2 6" id="KW-0645">Protease</keyword>
<dbReference type="InterPro" id="IPR015500">
    <property type="entry name" value="Peptidase_S8_subtilisin-rel"/>
</dbReference>
<dbReference type="GO" id="GO:0005576">
    <property type="term" value="C:extracellular region"/>
    <property type="evidence" value="ECO:0007669"/>
    <property type="project" value="UniProtKB-ARBA"/>
</dbReference>
<evidence type="ECO:0000256" key="6">
    <source>
        <dbReference type="PROSITE-ProRule" id="PRU01240"/>
    </source>
</evidence>
<organism evidence="10 11">
    <name type="scientific">Myriangium duriaei CBS 260.36</name>
    <dbReference type="NCBI Taxonomy" id="1168546"/>
    <lineage>
        <taxon>Eukaryota</taxon>
        <taxon>Fungi</taxon>
        <taxon>Dikarya</taxon>
        <taxon>Ascomycota</taxon>
        <taxon>Pezizomycotina</taxon>
        <taxon>Dothideomycetes</taxon>
        <taxon>Dothideomycetidae</taxon>
        <taxon>Myriangiales</taxon>
        <taxon>Myriangiaceae</taxon>
        <taxon>Myriangium</taxon>
    </lineage>
</organism>
<name>A0A9P4J475_9PEZI</name>
<dbReference type="EMBL" id="ML996084">
    <property type="protein sequence ID" value="KAF2154494.1"/>
    <property type="molecule type" value="Genomic_DNA"/>
</dbReference>
<evidence type="ECO:0000259" key="9">
    <source>
        <dbReference type="Pfam" id="PF05922"/>
    </source>
</evidence>
<dbReference type="InterPro" id="IPR036852">
    <property type="entry name" value="Peptidase_S8/S53_dom_sf"/>
</dbReference>